<evidence type="ECO:0000259" key="10">
    <source>
        <dbReference type="PROSITE" id="PS51675"/>
    </source>
</evidence>
<dbReference type="InterPro" id="IPR028564">
    <property type="entry name" value="MT_TRM10-typ"/>
</dbReference>
<evidence type="ECO:0000256" key="6">
    <source>
        <dbReference type="ARBA" id="ARBA00031792"/>
    </source>
</evidence>
<feature type="compositionally biased region" description="Acidic residues" evidence="9">
    <location>
        <begin position="380"/>
        <end position="389"/>
    </location>
</feature>
<evidence type="ECO:0000313" key="11">
    <source>
        <dbReference type="EMBL" id="RYO88293.1"/>
    </source>
</evidence>
<dbReference type="PANTHER" id="PTHR13563">
    <property type="entry name" value="TRNA (GUANINE-9-) METHYLTRANSFERASE"/>
    <property type="match status" value="1"/>
</dbReference>
<evidence type="ECO:0000256" key="2">
    <source>
        <dbReference type="ARBA" id="ARBA00020451"/>
    </source>
</evidence>
<comment type="catalytic activity">
    <reaction evidence="8">
        <text>guanosine(9) in tRNA + S-adenosyl-L-methionine = N(1)-methylguanosine(9) in tRNA + S-adenosyl-L-homocysteine + H(+)</text>
        <dbReference type="Rhea" id="RHEA:43156"/>
        <dbReference type="Rhea" id="RHEA-COMP:10367"/>
        <dbReference type="Rhea" id="RHEA-COMP:10368"/>
        <dbReference type="ChEBI" id="CHEBI:15378"/>
        <dbReference type="ChEBI" id="CHEBI:57856"/>
        <dbReference type="ChEBI" id="CHEBI:59789"/>
        <dbReference type="ChEBI" id="CHEBI:73542"/>
        <dbReference type="ChEBI" id="CHEBI:74269"/>
        <dbReference type="EC" id="2.1.1.221"/>
    </reaction>
</comment>
<evidence type="ECO:0000256" key="1">
    <source>
        <dbReference type="ARBA" id="ARBA00012797"/>
    </source>
</evidence>
<proteinExistence type="predicted"/>
<dbReference type="Proteomes" id="UP000294003">
    <property type="component" value="Unassembled WGS sequence"/>
</dbReference>
<gene>
    <name evidence="11" type="ORF">DL762_003790</name>
</gene>
<evidence type="ECO:0000256" key="7">
    <source>
        <dbReference type="ARBA" id="ARBA00032166"/>
    </source>
</evidence>
<feature type="domain" description="SAM-dependent MTase TRM10-type" evidence="10">
    <location>
        <begin position="133"/>
        <end position="376"/>
    </location>
</feature>
<evidence type="ECO:0000256" key="4">
    <source>
        <dbReference type="ARBA" id="ARBA00022679"/>
    </source>
</evidence>
<feature type="region of interest" description="Disordered" evidence="9">
    <location>
        <begin position="375"/>
        <end position="484"/>
    </location>
</feature>
<evidence type="ECO:0000256" key="3">
    <source>
        <dbReference type="ARBA" id="ARBA00022603"/>
    </source>
</evidence>
<protein>
    <recommendedName>
        <fullName evidence="2">tRNA (guanine(9)-N1)-methyltransferase</fullName>
        <ecNumber evidence="1">2.1.1.221</ecNumber>
    </recommendedName>
    <alternativeName>
        <fullName evidence="7">tRNA methyltransferase 10</fullName>
    </alternativeName>
    <alternativeName>
        <fullName evidence="6">tRNA(m1G9)-methyltransferase</fullName>
    </alternativeName>
</protein>
<feature type="region of interest" description="Disordered" evidence="9">
    <location>
        <begin position="1"/>
        <end position="141"/>
    </location>
</feature>
<feature type="compositionally biased region" description="Polar residues" evidence="9">
    <location>
        <begin position="1"/>
        <end position="10"/>
    </location>
</feature>
<reference evidence="11 12" key="1">
    <citation type="submission" date="2018-06" db="EMBL/GenBank/DDBJ databases">
        <title>Complete Genomes of Monosporascus.</title>
        <authorList>
            <person name="Robinson A.J."/>
            <person name="Natvig D.O."/>
        </authorList>
    </citation>
    <scope>NUCLEOTIDE SEQUENCE [LARGE SCALE GENOMIC DNA]</scope>
    <source>
        <strain evidence="11 12">CBS 609.92</strain>
    </source>
</reference>
<feature type="compositionally biased region" description="Basic and acidic residues" evidence="9">
    <location>
        <begin position="35"/>
        <end position="46"/>
    </location>
</feature>
<dbReference type="Gene3D" id="3.40.1280.30">
    <property type="match status" value="1"/>
</dbReference>
<keyword evidence="12" id="KW-1185">Reference proteome</keyword>
<dbReference type="InterPro" id="IPR007356">
    <property type="entry name" value="tRNA_m1G_MeTrfase_euk"/>
</dbReference>
<dbReference type="CDD" id="cd18089">
    <property type="entry name" value="SPOUT_Trm10-like"/>
    <property type="match status" value="1"/>
</dbReference>
<evidence type="ECO:0000256" key="9">
    <source>
        <dbReference type="SAM" id="MobiDB-lite"/>
    </source>
</evidence>
<name>A0ABY0H9K5_9PEZI</name>
<evidence type="ECO:0000256" key="8">
    <source>
        <dbReference type="ARBA" id="ARBA00048434"/>
    </source>
</evidence>
<evidence type="ECO:0000313" key="12">
    <source>
        <dbReference type="Proteomes" id="UP000294003"/>
    </source>
</evidence>
<dbReference type="PANTHER" id="PTHR13563:SF13">
    <property type="entry name" value="TRNA METHYLTRANSFERASE 10 HOMOLOG A"/>
    <property type="match status" value="1"/>
</dbReference>
<keyword evidence="3" id="KW-0489">Methyltransferase</keyword>
<feature type="compositionally biased region" description="Basic and acidic residues" evidence="9">
    <location>
        <begin position="86"/>
        <end position="97"/>
    </location>
</feature>
<dbReference type="EMBL" id="QJNS01000089">
    <property type="protein sequence ID" value="RYO88293.1"/>
    <property type="molecule type" value="Genomic_DNA"/>
</dbReference>
<dbReference type="InterPro" id="IPR038459">
    <property type="entry name" value="MT_TRM10-typ_sf"/>
</dbReference>
<sequence>MDEPSTTNRLKTVAAEKAEVEAQSPEGHKSATGRTPREISGVKRPAEDEDVDGARGEANGGGADTTTETPAALSKNQQKKLKRQKRWEEKKLQMKEKRKEKRHDRKERKKLEREAEIAAAAAEGREPALGQPPKRDPGKRAQVPVSVIIDCQFEKYMMEKELVSLCSQVTRCYSENKNSQFPVHLFVSSYGGAMKARYETALENQHQHWKGIRFREGDFMEVSKEAKELMASPQGGKTTELLEKGRDSSLTFVVPVQDGRKPKKSTPIVETEAEGVDKSVVYLTADSPYTLNYLEPNTCYVIGGIIDKNREKGLCYKIARERNVRTAKLPIGEFMVMQSRHILATNHVMDIMLKYLELGNWADAFMRVIPTRKGGKLKEDDDATTEADQAEGREENNAENGGAGAGTEPRKREDVEMVNGDAAQRSRAPVGTVESEGLNAQQPEVGAVNADEGLQKNVLGQKEWAAPPVEQEGIQDPVGTVAGS</sequence>
<organism evidence="11 12">
    <name type="scientific">Monosporascus cannonballus</name>
    <dbReference type="NCBI Taxonomy" id="155416"/>
    <lineage>
        <taxon>Eukaryota</taxon>
        <taxon>Fungi</taxon>
        <taxon>Dikarya</taxon>
        <taxon>Ascomycota</taxon>
        <taxon>Pezizomycotina</taxon>
        <taxon>Sordariomycetes</taxon>
        <taxon>Xylariomycetidae</taxon>
        <taxon>Xylariales</taxon>
        <taxon>Xylariales incertae sedis</taxon>
        <taxon>Monosporascus</taxon>
    </lineage>
</organism>
<accession>A0ABY0H9K5</accession>
<evidence type="ECO:0000256" key="5">
    <source>
        <dbReference type="ARBA" id="ARBA00022691"/>
    </source>
</evidence>
<comment type="caution">
    <text evidence="11">The sequence shown here is derived from an EMBL/GenBank/DDBJ whole genome shotgun (WGS) entry which is preliminary data.</text>
</comment>
<keyword evidence="4" id="KW-0808">Transferase</keyword>
<keyword evidence="5" id="KW-0949">S-adenosyl-L-methionine</keyword>
<dbReference type="PROSITE" id="PS51675">
    <property type="entry name" value="SAM_MT_TRM10"/>
    <property type="match status" value="1"/>
</dbReference>
<dbReference type="EC" id="2.1.1.221" evidence="1"/>
<feature type="compositionally biased region" description="Basic residues" evidence="9">
    <location>
        <begin position="98"/>
        <end position="108"/>
    </location>
</feature>